<keyword evidence="2" id="KW-0808">Transferase</keyword>
<comment type="caution">
    <text evidence="2">The sequence shown here is derived from an EMBL/GenBank/DDBJ whole genome shotgun (WGS) entry which is preliminary data.</text>
</comment>
<dbReference type="PROSITE" id="PS50878">
    <property type="entry name" value="RT_POL"/>
    <property type="match status" value="1"/>
</dbReference>
<keyword evidence="3" id="KW-1185">Reference proteome</keyword>
<accession>A0A5B6WMJ9</accession>
<evidence type="ECO:0000313" key="3">
    <source>
        <dbReference type="Proteomes" id="UP000325315"/>
    </source>
</evidence>
<dbReference type="InterPro" id="IPR043502">
    <property type="entry name" value="DNA/RNA_pol_sf"/>
</dbReference>
<organism evidence="2 3">
    <name type="scientific">Gossypium australe</name>
    <dbReference type="NCBI Taxonomy" id="47621"/>
    <lineage>
        <taxon>Eukaryota</taxon>
        <taxon>Viridiplantae</taxon>
        <taxon>Streptophyta</taxon>
        <taxon>Embryophyta</taxon>
        <taxon>Tracheophyta</taxon>
        <taxon>Spermatophyta</taxon>
        <taxon>Magnoliopsida</taxon>
        <taxon>eudicotyledons</taxon>
        <taxon>Gunneridae</taxon>
        <taxon>Pentapetalae</taxon>
        <taxon>rosids</taxon>
        <taxon>malvids</taxon>
        <taxon>Malvales</taxon>
        <taxon>Malvaceae</taxon>
        <taxon>Malvoideae</taxon>
        <taxon>Gossypium</taxon>
    </lineage>
</organism>
<keyword evidence="2" id="KW-0548">Nucleotidyltransferase</keyword>
<dbReference type="AlphaFoldDB" id="A0A5B6WMJ9"/>
<dbReference type="OrthoDB" id="1936608at2759"/>
<dbReference type="Proteomes" id="UP000325315">
    <property type="component" value="Unassembled WGS sequence"/>
</dbReference>
<proteinExistence type="predicted"/>
<dbReference type="Pfam" id="PF00078">
    <property type="entry name" value="RVT_1"/>
    <property type="match status" value="1"/>
</dbReference>
<sequence length="847" mass="98124">MELTWIPKVRREDYVWLEEVMCQSIFRVFLKDTLMYSLMKVATRMDSTGGLGDWAKRICLDRKRRKEFLSSKLNELTEAERSDDNLAELIDTKLQLNLEIDKDEHYWEQRARANWLKLRDRNTAFFHKQATQRRQKTASGSFKTQMSMGATKAPGEDGFPAIFFQKFWHIIGDDVSNFCLQHLNKGMEVSFINSTHIVLLPKTTNPNSLSQFRPISLCNVIYKIMAKTMANRFRGVLEKCIDKVQSVFVPERLISDNVLLAYGILHTLNKKKLGRKGWMAVKLDMSKAYDRVEWPFIHDVMQKMGFDPIWIRSVMNCISTVSYSVLINCQKGDIFHPSRGLRQGDPLSPFLFLMCGEGLSSLLRKVVQEGHLKGVKASRRGPQISHLLFTDDCILFGEANERGARLFKGILREYGTCSGQQVNFDKSTVFFSANTREEERSLMTRILGVQSSNNPERYLGLPNMVGRRKKEAFQNLKDIFKQRIDNWSIRHLSQGGKEVFIKAVLQAIPTYTMACFLLPKTLCTELDSIIAKFWWQKHHGKKGIHWWTWKELWNLPSLTWRSVWAAKGLLQSGLGWRIGKGDQVSIWNDHWIPGTNRIQSNVDNSNTRIELVSSLIDSTTRKWKADLVESTFPENVAKQIIQIPLAEEEHEDFQVWFGENLAEFTVRSAYKLLQEIAMDPSDYLLQPETKNFYRKLWNLQLPSKIIITVWRLSWNFIPNRHTLLLRKVVSDSSCPQCRSAEEDRLHIFKQCPATVQTWQLLELLWVTNNVISNLWEWFTSVFSVGDNSQCRIFCCAIWMIWRSRNQLVHEGKITTGVDLASKVHIYLAEIDGLEAKPVTLGATIDWD</sequence>
<protein>
    <submittedName>
        <fullName evidence="2">Reverse transcriptase</fullName>
    </submittedName>
</protein>
<dbReference type="PANTHER" id="PTHR33116">
    <property type="entry name" value="REVERSE TRANSCRIPTASE ZINC-BINDING DOMAIN-CONTAINING PROTEIN-RELATED-RELATED"/>
    <property type="match status" value="1"/>
</dbReference>
<dbReference type="GO" id="GO:0003964">
    <property type="term" value="F:RNA-directed DNA polymerase activity"/>
    <property type="evidence" value="ECO:0007669"/>
    <property type="project" value="UniProtKB-KW"/>
</dbReference>
<feature type="domain" description="Reverse transcriptase" evidence="1">
    <location>
        <begin position="181"/>
        <end position="463"/>
    </location>
</feature>
<dbReference type="EMBL" id="SMMG02000003">
    <property type="protein sequence ID" value="KAA3482102.1"/>
    <property type="molecule type" value="Genomic_DNA"/>
</dbReference>
<dbReference type="PANTHER" id="PTHR33116:SF86">
    <property type="entry name" value="REVERSE TRANSCRIPTASE DOMAIN-CONTAINING PROTEIN"/>
    <property type="match status" value="1"/>
</dbReference>
<dbReference type="InterPro" id="IPR000477">
    <property type="entry name" value="RT_dom"/>
</dbReference>
<keyword evidence="2" id="KW-0695">RNA-directed DNA polymerase</keyword>
<gene>
    <name evidence="2" type="ORF">EPI10_022410</name>
</gene>
<evidence type="ECO:0000313" key="2">
    <source>
        <dbReference type="EMBL" id="KAA3482102.1"/>
    </source>
</evidence>
<name>A0A5B6WMJ9_9ROSI</name>
<dbReference type="Pfam" id="PF13966">
    <property type="entry name" value="zf-RVT"/>
    <property type="match status" value="1"/>
</dbReference>
<evidence type="ECO:0000259" key="1">
    <source>
        <dbReference type="PROSITE" id="PS50878"/>
    </source>
</evidence>
<dbReference type="InterPro" id="IPR026960">
    <property type="entry name" value="RVT-Znf"/>
</dbReference>
<dbReference type="CDD" id="cd01650">
    <property type="entry name" value="RT_nLTR_like"/>
    <property type="match status" value="1"/>
</dbReference>
<reference evidence="2" key="1">
    <citation type="submission" date="2019-08" db="EMBL/GenBank/DDBJ databases">
        <authorList>
            <person name="Liu F."/>
        </authorList>
    </citation>
    <scope>NUCLEOTIDE SEQUENCE [LARGE SCALE GENOMIC DNA]</scope>
    <source>
        <strain evidence="2">PA1801</strain>
        <tissue evidence="2">Leaf</tissue>
    </source>
</reference>
<dbReference type="SUPFAM" id="SSF56672">
    <property type="entry name" value="DNA/RNA polymerases"/>
    <property type="match status" value="1"/>
</dbReference>